<dbReference type="AlphaFoldDB" id="A0A8T2UEJ4"/>
<gene>
    <name evidence="1" type="ORF">KP509_07G013600</name>
</gene>
<dbReference type="Proteomes" id="UP000825935">
    <property type="component" value="Chromosome 7"/>
</dbReference>
<evidence type="ECO:0000313" key="1">
    <source>
        <dbReference type="EMBL" id="KAH7432213.1"/>
    </source>
</evidence>
<name>A0A8T2UEJ4_CERRI</name>
<organism evidence="1 2">
    <name type="scientific">Ceratopteris richardii</name>
    <name type="common">Triangle waterfern</name>
    <dbReference type="NCBI Taxonomy" id="49495"/>
    <lineage>
        <taxon>Eukaryota</taxon>
        <taxon>Viridiplantae</taxon>
        <taxon>Streptophyta</taxon>
        <taxon>Embryophyta</taxon>
        <taxon>Tracheophyta</taxon>
        <taxon>Polypodiopsida</taxon>
        <taxon>Polypodiidae</taxon>
        <taxon>Polypodiales</taxon>
        <taxon>Pteridineae</taxon>
        <taxon>Pteridaceae</taxon>
        <taxon>Parkerioideae</taxon>
        <taxon>Ceratopteris</taxon>
    </lineage>
</organism>
<accession>A0A8T2UEJ4</accession>
<protein>
    <submittedName>
        <fullName evidence="1">Uncharacterized protein</fullName>
    </submittedName>
</protein>
<proteinExistence type="predicted"/>
<keyword evidence="2" id="KW-1185">Reference proteome</keyword>
<sequence length="104" mass="12045">MFGRGDGSAFDFLYLSIHTSRFRTVIWILVLKCNKKCFRVASVISDSDFELQGKGKCFNVSDSCFILERSLIQILHTVRLTDALYEEISSCTFFFMILQKLRDI</sequence>
<comment type="caution">
    <text evidence="1">The sequence shown here is derived from an EMBL/GenBank/DDBJ whole genome shotgun (WGS) entry which is preliminary data.</text>
</comment>
<evidence type="ECO:0000313" key="2">
    <source>
        <dbReference type="Proteomes" id="UP000825935"/>
    </source>
</evidence>
<reference evidence="1" key="1">
    <citation type="submission" date="2021-08" db="EMBL/GenBank/DDBJ databases">
        <title>WGS assembly of Ceratopteris richardii.</title>
        <authorList>
            <person name="Marchant D.B."/>
            <person name="Chen G."/>
            <person name="Jenkins J."/>
            <person name="Shu S."/>
            <person name="Leebens-Mack J."/>
            <person name="Grimwood J."/>
            <person name="Schmutz J."/>
            <person name="Soltis P."/>
            <person name="Soltis D."/>
            <person name="Chen Z.-H."/>
        </authorList>
    </citation>
    <scope>NUCLEOTIDE SEQUENCE</scope>
    <source>
        <strain evidence="1">Whitten #5841</strain>
        <tissue evidence="1">Leaf</tissue>
    </source>
</reference>
<dbReference type="EMBL" id="CM035412">
    <property type="protein sequence ID" value="KAH7432213.1"/>
    <property type="molecule type" value="Genomic_DNA"/>
</dbReference>